<dbReference type="PANTHER" id="PTHR10026">
    <property type="entry name" value="CYCLIN"/>
    <property type="match status" value="1"/>
</dbReference>
<dbReference type="GO" id="GO:0006357">
    <property type="term" value="P:regulation of transcription by RNA polymerase II"/>
    <property type="evidence" value="ECO:0007669"/>
    <property type="project" value="InterPro"/>
</dbReference>
<comment type="function">
    <text evidence="5">Regulatory subunit of the cyclin-dependent kinase pair (CDK9/cyclin T) complex, also called positive transcription elongation factor B (P-TEFb), which is proposed to facilitate the transition from abortive to production elongation by phosphorylating the CTD (carboxy-terminal domain) of the large subunit of RNA polymerase II (RNAP II).</text>
</comment>
<sequence>MSIANKLNNGDDGKKYGSMLHPWLKTQEFMIYHTPSRRDGITYEEEMSKRQQCGRFVFDVVMCLTHGKGENGQMGVAITLVNRFFNVHSFKIADFRDVAAACVFLAGKNEDTPKKLKYVVNQLWQIKYPHQKQFPSEAVFQDVCNVVTYLEEIVLKTVAFDINVDLPHQHVLKLMRDIEKGRNDYKEMVKTAYYMATDILLITDWSVRYSCHAMASACINIAAYFHKLDMDNIVPLPMYDTWYRLYDKDMKRKDLDSMTKEFLTLFADYPHLHIGSLKRIDPHGLVEIKGRIPPEVTSSTAGTPTLTSSASSSNLKKLDMESYKGRQKTQGPSESTPSTSTRPSFLPDVKNQKVVEEGLKEQKRQQELQRQMHQQRHHGMPSSSSSNRPSSSSSTGSSRSHHHNHQRPRYDDAQKRPMPRDDQNSGSKKPRIEDKHYISFVASSSSSTTTTSKDKNGCISSQTTTTKDVMMTQLAPPPVPPPVPLMSVPVEDPNMSSYAKMLLNYQRNSTAAVAVDNNRIQSTHHHAISSTEQISPPDESSPTSSSSSSSSNNNNNAVISSATMLLPPPPPPPVLPPLRLVEEIEDGELV</sequence>
<dbReference type="SUPFAM" id="SSF47954">
    <property type="entry name" value="Cyclin-like"/>
    <property type="match status" value="2"/>
</dbReference>
<keyword evidence="3" id="KW-0195">Cyclin</keyword>
<feature type="compositionally biased region" description="Low complexity" evidence="6">
    <location>
        <begin position="380"/>
        <end position="398"/>
    </location>
</feature>
<feature type="compositionally biased region" description="Basic and acidic residues" evidence="6">
    <location>
        <begin position="350"/>
        <end position="367"/>
    </location>
</feature>
<feature type="region of interest" description="Disordered" evidence="6">
    <location>
        <begin position="524"/>
        <end position="590"/>
    </location>
</feature>
<evidence type="ECO:0000256" key="3">
    <source>
        <dbReference type="ARBA" id="ARBA00023127"/>
    </source>
</evidence>
<dbReference type="EMBL" id="GL379824">
    <property type="protein sequence ID" value="EGT48914.1"/>
    <property type="molecule type" value="Genomic_DNA"/>
</dbReference>
<feature type="compositionally biased region" description="Pro residues" evidence="6">
    <location>
        <begin position="566"/>
        <end position="576"/>
    </location>
</feature>
<keyword evidence="2" id="KW-0805">Transcription regulation</keyword>
<evidence type="ECO:0000256" key="4">
    <source>
        <dbReference type="ARBA" id="ARBA00023163"/>
    </source>
</evidence>
<evidence type="ECO:0000313" key="8">
    <source>
        <dbReference type="Proteomes" id="UP000008068"/>
    </source>
</evidence>
<keyword evidence="8" id="KW-1185">Reference proteome</keyword>
<dbReference type="GO" id="GO:0005634">
    <property type="term" value="C:nucleus"/>
    <property type="evidence" value="ECO:0007669"/>
    <property type="project" value="EnsemblMetazoa"/>
</dbReference>
<evidence type="ECO:0000256" key="2">
    <source>
        <dbReference type="ARBA" id="ARBA00023015"/>
    </source>
</evidence>
<dbReference type="Proteomes" id="UP000008068">
    <property type="component" value="Unassembled WGS sequence"/>
</dbReference>
<dbReference type="CDD" id="cd20539">
    <property type="entry name" value="CYCLIN_CCNT_rpt2"/>
    <property type="match status" value="1"/>
</dbReference>
<dbReference type="GO" id="GO:0009792">
    <property type="term" value="P:embryo development ending in birth or egg hatching"/>
    <property type="evidence" value="ECO:0007669"/>
    <property type="project" value="EnsemblMetazoa"/>
</dbReference>
<evidence type="ECO:0000256" key="6">
    <source>
        <dbReference type="SAM" id="MobiDB-lite"/>
    </source>
</evidence>
<name>G0N084_CAEBE</name>
<evidence type="ECO:0000313" key="7">
    <source>
        <dbReference type="EMBL" id="EGT48914.1"/>
    </source>
</evidence>
<feature type="compositionally biased region" description="Low complexity" evidence="6">
    <location>
        <begin position="540"/>
        <end position="561"/>
    </location>
</feature>
<dbReference type="InterPro" id="IPR043198">
    <property type="entry name" value="Cyclin/Ssn8"/>
</dbReference>
<feature type="compositionally biased region" description="Polar residues" evidence="6">
    <location>
        <begin position="296"/>
        <end position="315"/>
    </location>
</feature>
<accession>G0N084</accession>
<dbReference type="Gene3D" id="1.10.472.10">
    <property type="entry name" value="Cyclin-like"/>
    <property type="match status" value="2"/>
</dbReference>
<organism evidence="8">
    <name type="scientific">Caenorhabditis brenneri</name>
    <name type="common">Nematode worm</name>
    <dbReference type="NCBI Taxonomy" id="135651"/>
    <lineage>
        <taxon>Eukaryota</taxon>
        <taxon>Metazoa</taxon>
        <taxon>Ecdysozoa</taxon>
        <taxon>Nematoda</taxon>
        <taxon>Chromadorea</taxon>
        <taxon>Rhabditida</taxon>
        <taxon>Rhabditina</taxon>
        <taxon>Rhabditomorpha</taxon>
        <taxon>Rhabditoidea</taxon>
        <taxon>Rhabditidae</taxon>
        <taxon>Peloderinae</taxon>
        <taxon>Caenorhabditis</taxon>
    </lineage>
</organism>
<dbReference type="FunFam" id="1.10.472.10:FF:000181">
    <property type="entry name" value="Protein CBR-CIT-1.1"/>
    <property type="match status" value="1"/>
</dbReference>
<feature type="compositionally biased region" description="Low complexity" evidence="6">
    <location>
        <begin position="332"/>
        <end position="344"/>
    </location>
</feature>
<keyword evidence="4" id="KW-0804">Transcription</keyword>
<evidence type="ECO:0000256" key="1">
    <source>
        <dbReference type="ARBA" id="ARBA00008638"/>
    </source>
</evidence>
<gene>
    <name evidence="7" type="primary">Cbn-cit-1.2</name>
    <name evidence="7" type="ORF">CAEBREN_23226</name>
</gene>
<dbReference type="eggNOG" id="KOG0834">
    <property type="taxonomic scope" value="Eukaryota"/>
</dbReference>
<proteinExistence type="inferred from homology"/>
<evidence type="ECO:0000256" key="5">
    <source>
        <dbReference type="ARBA" id="ARBA00056850"/>
    </source>
</evidence>
<dbReference type="OrthoDB" id="25002at2759"/>
<protein>
    <submittedName>
        <fullName evidence="7">CBN-CIT-1.2 protein</fullName>
    </submittedName>
</protein>
<dbReference type="FunCoup" id="G0N084">
    <property type="interactions" value="544"/>
</dbReference>
<reference evidence="8" key="1">
    <citation type="submission" date="2011-07" db="EMBL/GenBank/DDBJ databases">
        <authorList>
            <consortium name="Caenorhabditis brenneri Sequencing and Analysis Consortium"/>
            <person name="Wilson R.K."/>
        </authorList>
    </citation>
    <scope>NUCLEOTIDE SEQUENCE [LARGE SCALE GENOMIC DNA]</scope>
    <source>
        <strain evidence="8">PB2801</strain>
    </source>
</reference>
<dbReference type="Pfam" id="PF21797">
    <property type="entry name" value="CycT2-like_C"/>
    <property type="match status" value="1"/>
</dbReference>
<dbReference type="OMA" id="TAYYMAT"/>
<feature type="compositionally biased region" description="Basic and acidic residues" evidence="6">
    <location>
        <begin position="408"/>
        <end position="423"/>
    </location>
</feature>
<dbReference type="InterPro" id="IPR036915">
    <property type="entry name" value="Cyclin-like_sf"/>
</dbReference>
<dbReference type="GO" id="GO:0061575">
    <property type="term" value="F:cyclin-dependent protein serine/threonine kinase activator activity"/>
    <property type="evidence" value="ECO:0007669"/>
    <property type="project" value="EnsemblMetazoa"/>
</dbReference>
<dbReference type="HOGENOM" id="CLU_036123_0_0_1"/>
<dbReference type="STRING" id="135651.G0N084"/>
<dbReference type="InParanoid" id="G0N084"/>
<feature type="region of interest" description="Disordered" evidence="6">
    <location>
        <begin position="294"/>
        <end position="481"/>
    </location>
</feature>
<feature type="compositionally biased region" description="Polar residues" evidence="6">
    <location>
        <begin position="458"/>
        <end position="467"/>
    </location>
</feature>
<comment type="similarity">
    <text evidence="1">Belongs to the cyclin family. Cyclin C subfamily.</text>
</comment>
<dbReference type="AlphaFoldDB" id="G0N084"/>